<evidence type="ECO:0000256" key="2">
    <source>
        <dbReference type="ARBA" id="ARBA00022801"/>
    </source>
</evidence>
<dbReference type="NCBIfam" id="TIGR01613">
    <property type="entry name" value="primase_Cterm"/>
    <property type="match status" value="1"/>
</dbReference>
<dbReference type="Gene3D" id="3.40.50.300">
    <property type="entry name" value="P-loop containing nucleotide triphosphate hydrolases"/>
    <property type="match status" value="1"/>
</dbReference>
<keyword evidence="2" id="KW-0378">Hydrolase</keyword>
<dbReference type="InterPro" id="IPR014819">
    <property type="entry name" value="PriCT_2"/>
</dbReference>
<evidence type="ECO:0000259" key="4">
    <source>
        <dbReference type="PROSITE" id="PS51206"/>
    </source>
</evidence>
<dbReference type="InterPro" id="IPR014818">
    <property type="entry name" value="Phage/plasmid_primase_P4_C"/>
</dbReference>
<proteinExistence type="predicted"/>
<dbReference type="GO" id="GO:0016817">
    <property type="term" value="F:hydrolase activity, acting on acid anhydrides"/>
    <property type="evidence" value="ECO:0007669"/>
    <property type="project" value="InterPro"/>
</dbReference>
<keyword evidence="1" id="KW-0547">Nucleotide-binding</keyword>
<evidence type="ECO:0000256" key="1">
    <source>
        <dbReference type="ARBA" id="ARBA00022741"/>
    </source>
</evidence>
<keyword evidence="3" id="KW-0067">ATP-binding</keyword>
<dbReference type="InterPro" id="IPR051620">
    <property type="entry name" value="ORF904-like_C"/>
</dbReference>
<evidence type="ECO:0000313" key="5">
    <source>
        <dbReference type="EMBL" id="QFG74308.1"/>
    </source>
</evidence>
<sequence>MSNSNNAGNNEVTKKYTDKFNIFLEQFRTTGKQIHFTHVSLGGLLFPGKFNIPDKKNRSKLVKHLARAIQNNIIFSMAEMPLEYGPPLIDMDFKFPEDQVQETFGNVHIYSMDLIKQIIEYYQSALSEYLDLDDDKLDCFLFEKSKGKVKNGEYKDGVHIIFPYICINSKLRQLVYNKVKNLAVSNECFDIYSNPDSVLDDAVVNTNAWMMYGCSKPNNEPYILTHIYGKNNVEKNISTLGPTENIIKMLQISDNKKWDEQTSSKLKEGLENSNIDEEYENLGLNKTVVTKHVYDIPTADNLENIEKAMILVDLLNKKRCDDRTSWINVGWALHNTDPSLLDTWVQFSKQSKKFKEGECETEWDRMRNDGLTIRSLCLWAKEDSPVKFAKFQKESINKLLIKNDLNNTYMVAKALQYQYMGRFVCTDTSRDGSWYEFKNHRWRKCQSGGSLIVLMSSEFANIYSDKASEVSIASQSAEGSEKKVMLQQVELFNKIAQKLMDISFKKKIIEESKNLFLDDMFLDKLDENYNLIGFENGVYDLKAKKFRAGHPDDYISLSTKNKFHNWSDKNPYSKPIKNFFEQVLVNENVRKFFLQRISTCMSGENREEKFYFCTGSGSNGKSLTFQLVSDALGEYYLSCPITIITKKRNASNAASPELARLKGARAGIFQEPGHQEEINIGIFKELTGNDKIMVRGLYKEPIEIKPQTKYWCCCNDLPAITSDDGGTWRRVMVVDFSSKFVDSPTKSNEFKIDTKLKNKIKNWAPAFASYLIHIYNTEYNVPNKSSEPEEVKISTGKYRQNQDIIREFFDNCLEKTSDENDKLKKTEISKMFNEWFKSDYDGITKPKRSKIWDFLEEELEQKYTQSGYKFIKFKNTTDSDVDSEED</sequence>
<feature type="domain" description="SF3 helicase" evidence="4">
    <location>
        <begin position="588"/>
        <end position="749"/>
    </location>
</feature>
<evidence type="ECO:0000256" key="3">
    <source>
        <dbReference type="ARBA" id="ARBA00022840"/>
    </source>
</evidence>
<protein>
    <submittedName>
        <fullName evidence="5">D5 N terminal like protein</fullName>
    </submittedName>
</protein>
<dbReference type="PANTHER" id="PTHR35372:SF2">
    <property type="entry name" value="SF3 HELICASE DOMAIN-CONTAINING PROTEIN"/>
    <property type="match status" value="1"/>
</dbReference>
<name>A0A5J6VKF8_9VIRU</name>
<dbReference type="SUPFAM" id="SSF52540">
    <property type="entry name" value="P-loop containing nucleoside triphosphate hydrolases"/>
    <property type="match status" value="1"/>
</dbReference>
<dbReference type="GO" id="GO:0005524">
    <property type="term" value="F:ATP binding"/>
    <property type="evidence" value="ECO:0007669"/>
    <property type="project" value="UniProtKB-KW"/>
</dbReference>
<dbReference type="PANTHER" id="PTHR35372">
    <property type="entry name" value="ATP BINDING PROTEIN-RELATED"/>
    <property type="match status" value="1"/>
</dbReference>
<organism evidence="5">
    <name type="scientific">Megaviridae environmental sample</name>
    <dbReference type="NCBI Taxonomy" id="1737588"/>
    <lineage>
        <taxon>Viruses</taxon>
        <taxon>Varidnaviria</taxon>
        <taxon>Bamfordvirae</taxon>
        <taxon>Nucleocytoviricota</taxon>
        <taxon>Megaviricetes</taxon>
        <taxon>Imitervirales</taxon>
        <taxon>Mimiviridae</taxon>
        <taxon>environmental samples</taxon>
    </lineage>
</organism>
<dbReference type="InterPro" id="IPR027417">
    <property type="entry name" value="P-loop_NTPase"/>
</dbReference>
<reference evidence="5" key="1">
    <citation type="journal article" date="2019" name="Philos. Trans. R. Soc. Lond., B, Biol. Sci.">
        <title>Targeted metagenomic recovery of four divergent viruses reveals shared and distinctive characteristics of giant viruses of marine eukaryotes.</title>
        <authorList>
            <person name="Needham D.M."/>
            <person name="Poirier C."/>
            <person name="Hehenberger E."/>
            <person name="Jimenez V."/>
            <person name="Swalwell J.E."/>
            <person name="Santoro A.E."/>
            <person name="Worden A.Z."/>
        </authorList>
    </citation>
    <scope>NUCLEOTIDE SEQUENCE</scope>
    <source>
        <strain evidence="5">MPacV-611</strain>
    </source>
</reference>
<dbReference type="InterPro" id="IPR006500">
    <property type="entry name" value="Helicase_put_C_phage/plasmid"/>
</dbReference>
<dbReference type="EMBL" id="MN448285">
    <property type="protein sequence ID" value="QFG74308.1"/>
    <property type="molecule type" value="Genomic_DNA"/>
</dbReference>
<dbReference type="InterPro" id="IPR014015">
    <property type="entry name" value="Helicase_SF3_DNA-vir"/>
</dbReference>
<dbReference type="InterPro" id="IPR045455">
    <property type="entry name" value="NrS-1_pol-like_helicase"/>
</dbReference>
<dbReference type="Pfam" id="PF23162">
    <property type="entry name" value="AEP_C962R"/>
    <property type="match status" value="1"/>
</dbReference>
<dbReference type="PROSITE" id="PS51206">
    <property type="entry name" value="SF3_HELICASE_1"/>
    <property type="match status" value="1"/>
</dbReference>
<dbReference type="Pfam" id="PF08706">
    <property type="entry name" value="D5_N"/>
    <property type="match status" value="1"/>
</dbReference>
<dbReference type="InterPro" id="IPR056443">
    <property type="entry name" value="AEP_C962R"/>
</dbReference>
<dbReference type="Pfam" id="PF08707">
    <property type="entry name" value="PriCT_2"/>
    <property type="match status" value="1"/>
</dbReference>
<dbReference type="Pfam" id="PF19263">
    <property type="entry name" value="DUF5906"/>
    <property type="match status" value="1"/>
</dbReference>
<accession>A0A5J6VKF8</accession>